<evidence type="ECO:0000259" key="5">
    <source>
        <dbReference type="Pfam" id="PF00891"/>
    </source>
</evidence>
<protein>
    <submittedName>
        <fullName evidence="7">CalO1</fullName>
    </submittedName>
</protein>
<dbReference type="Gene3D" id="1.10.10.10">
    <property type="entry name" value="Winged helix-like DNA-binding domain superfamily/Winged helix DNA-binding domain"/>
    <property type="match status" value="1"/>
</dbReference>
<dbReference type="CDD" id="cd02440">
    <property type="entry name" value="AdoMet_MTases"/>
    <property type="match status" value="1"/>
</dbReference>
<dbReference type="InterPro" id="IPR016461">
    <property type="entry name" value="COMT-like"/>
</dbReference>
<accession>Q8KNE5</accession>
<dbReference type="InterPro" id="IPR012967">
    <property type="entry name" value="COMT_dimerisation"/>
</dbReference>
<name>Q8KNE5_MICEC</name>
<sequence length="345" mass="37044">MQRQRPPSRAGGDMDRLQSALALYEEAMGYTYAAALRAAAAVGVADHLVDGPRTPAELAAATGTDADALRRVLRLLAVRDVVRESDGRFALTDKGAALRSDSPVPARAGILMFTDTMFWTMSHRVASALGPERPAFADIFGSSLDAYFDGDAEVEALYYEGMETVSAAEHLILARAGDFPATGTVADVGGGRGGFLLTVLREHPGLQGVLLDRAEVVARHRLDAPDVAGRWKVVEGDFLREVPHADVHVLKRILHNWGDEDSVRILTNCRRVMPAHGRVLVIDAVVPEGNDAHQSKEMDFMMLAARTGQERTAAELEPLFTAAGLRLDRVVGTSSVMSIAVGVPA</sequence>
<evidence type="ECO:0000256" key="1">
    <source>
        <dbReference type="ARBA" id="ARBA00022603"/>
    </source>
</evidence>
<dbReference type="AlphaFoldDB" id="Q8KNE5"/>
<dbReference type="PANTHER" id="PTHR43712:SF2">
    <property type="entry name" value="O-METHYLTRANSFERASE CICE"/>
    <property type="match status" value="1"/>
</dbReference>
<dbReference type="GO" id="GO:0046983">
    <property type="term" value="F:protein dimerization activity"/>
    <property type="evidence" value="ECO:0007669"/>
    <property type="project" value="InterPro"/>
</dbReference>
<feature type="binding site" evidence="8">
    <location>
        <position position="237"/>
    </location>
    <ligand>
        <name>S-adenosyl-L-homocysteine</name>
        <dbReference type="ChEBI" id="CHEBI:57856"/>
    </ligand>
</feature>
<feature type="binding site" evidence="8">
    <location>
        <position position="238"/>
    </location>
    <ligand>
        <name>S-adenosyl-L-homocysteine</name>
        <dbReference type="ChEBI" id="CHEBI:57856"/>
    </ligand>
</feature>
<dbReference type="EvolutionaryTrace" id="Q8KNE5"/>
<dbReference type="InterPro" id="IPR029063">
    <property type="entry name" value="SAM-dependent_MTases_sf"/>
</dbReference>
<keyword evidence="1" id="KW-0489">Methyltransferase</keyword>
<gene>
    <name evidence="7" type="primary">calO1</name>
</gene>
<dbReference type="Gene3D" id="3.40.50.150">
    <property type="entry name" value="Vaccinia Virus protein VP39"/>
    <property type="match status" value="1"/>
</dbReference>
<feature type="binding site" evidence="8">
    <location>
        <position position="251"/>
    </location>
    <ligand>
        <name>S-adenosyl-L-homocysteine</name>
        <dbReference type="ChEBI" id="CHEBI:57856"/>
    </ligand>
</feature>
<keyword evidence="8" id="KW-0002">3D-structure</keyword>
<dbReference type="PANTHER" id="PTHR43712">
    <property type="entry name" value="PUTATIVE (AFU_ORTHOLOGUE AFUA_4G14580)-RELATED"/>
    <property type="match status" value="1"/>
</dbReference>
<dbReference type="InterPro" id="IPR036390">
    <property type="entry name" value="WH_DNA-bd_sf"/>
</dbReference>
<dbReference type="SUPFAM" id="SSF53335">
    <property type="entry name" value="S-adenosyl-L-methionine-dependent methyltransferases"/>
    <property type="match status" value="1"/>
</dbReference>
<dbReference type="SUPFAM" id="SSF46785">
    <property type="entry name" value="Winged helix' DNA-binding domain"/>
    <property type="match status" value="1"/>
</dbReference>
<evidence type="ECO:0000259" key="6">
    <source>
        <dbReference type="Pfam" id="PF08100"/>
    </source>
</evidence>
<evidence type="ECO:0007829" key="8">
    <source>
        <dbReference type="PDB" id="3LST"/>
    </source>
</evidence>
<feature type="binding site" evidence="8">
    <location>
        <position position="166"/>
    </location>
    <ligand>
        <name>S-adenosyl-L-homocysteine</name>
        <dbReference type="ChEBI" id="CHEBI:57856"/>
    </ligand>
</feature>
<dbReference type="Pfam" id="PF08100">
    <property type="entry name" value="Dimerisation"/>
    <property type="match status" value="1"/>
</dbReference>
<dbReference type="GO" id="GO:0032259">
    <property type="term" value="P:methylation"/>
    <property type="evidence" value="ECO:0007669"/>
    <property type="project" value="UniProtKB-KW"/>
</dbReference>
<dbReference type="Pfam" id="PF00891">
    <property type="entry name" value="Methyltransf_2"/>
    <property type="match status" value="1"/>
</dbReference>
<dbReference type="PDB" id="3LST">
    <property type="method" value="X-ray"/>
    <property type="resolution" value="2.40 A"/>
    <property type="chains" value="A/B=1-345"/>
</dbReference>
<feature type="binding site" evidence="8">
    <location>
        <position position="213"/>
    </location>
    <ligand>
        <name>S-adenosyl-L-homocysteine</name>
        <dbReference type="ChEBI" id="CHEBI:57856"/>
    </ligand>
</feature>
<dbReference type="PROSITE" id="PS51683">
    <property type="entry name" value="SAM_OMT_II"/>
    <property type="match status" value="1"/>
</dbReference>
<feature type="domain" description="O-methyltransferase C-terminal" evidence="5">
    <location>
        <begin position="131"/>
        <end position="325"/>
    </location>
</feature>
<evidence type="ECO:0000256" key="3">
    <source>
        <dbReference type="ARBA" id="ARBA00022691"/>
    </source>
</evidence>
<keyword evidence="3" id="KW-0949">S-adenosyl-L-methionine</keyword>
<dbReference type="InterPro" id="IPR036388">
    <property type="entry name" value="WH-like_DNA-bd_sf"/>
</dbReference>
<dbReference type="KEGG" id="ag:AAM70343"/>
<feature type="domain" description="O-methyltransferase dimerisation" evidence="6">
    <location>
        <begin position="28"/>
        <end position="96"/>
    </location>
</feature>
<reference evidence="8" key="2">
    <citation type="journal article" date="2011" name="Acta Crystallogr. D">
        <title>Structural characterization of CalO1: a putative orsellinic acid methyltransferase in the calicheamicin-biosynthetic pathway.</title>
        <authorList>
            <person name="Chang A."/>
            <person name="Singh S."/>
            <person name="Bingman C.A."/>
            <person name="Thorson J.S."/>
            <person name="Phillips G.N."/>
        </authorList>
    </citation>
    <scope>X-RAY CRYSTALLOGRAPHY (2.40 ANGSTROMS) IN COMPLEX WITH S-ADENOSYL-L-HOMOCYSTEINE</scope>
</reference>
<feature type="binding site" evidence="8">
    <location>
        <position position="212"/>
    </location>
    <ligand>
        <name>S-adenosyl-L-homocysteine</name>
        <dbReference type="ChEBI" id="CHEBI:57856"/>
    </ligand>
</feature>
<feature type="active site" description="Proton acceptor" evidence="4">
    <location>
        <position position="255"/>
    </location>
</feature>
<dbReference type="EMBL" id="AF497482">
    <property type="protein sequence ID" value="AAM70343.1"/>
    <property type="molecule type" value="Genomic_DNA"/>
</dbReference>
<dbReference type="GO" id="GO:0008171">
    <property type="term" value="F:O-methyltransferase activity"/>
    <property type="evidence" value="ECO:0007669"/>
    <property type="project" value="InterPro"/>
</dbReference>
<dbReference type="PDBsum" id="3LST"/>
<proteinExistence type="evidence at protein level"/>
<reference evidence="7" key="1">
    <citation type="journal article" date="2002" name="Science">
        <title>The calicheamicin gene cluster and its iterative type I enediyne PKS.</title>
        <authorList>
            <person name="Ahlert J."/>
            <person name="Shepard E."/>
            <person name="Lomovskaya N."/>
            <person name="Zazopoulos E."/>
            <person name="Staffa A."/>
            <person name="Bachmann B.O."/>
            <person name="Huang K."/>
            <person name="Fonstein L."/>
            <person name="Czisny A."/>
            <person name="Whitwam R.E."/>
            <person name="Farnet C.M."/>
            <person name="Thorson J.S."/>
        </authorList>
    </citation>
    <scope>NUCLEOTIDE SEQUENCE</scope>
    <source>
        <strain evidence="7">NRRL 15839</strain>
    </source>
</reference>
<keyword evidence="2" id="KW-0808">Transferase</keyword>
<evidence type="ECO:0000313" key="7">
    <source>
        <dbReference type="EMBL" id="AAM70343.1"/>
    </source>
</evidence>
<evidence type="ECO:0000256" key="2">
    <source>
        <dbReference type="ARBA" id="ARBA00022679"/>
    </source>
</evidence>
<evidence type="ECO:0000256" key="4">
    <source>
        <dbReference type="PIRSR" id="PIRSR005739-1"/>
    </source>
</evidence>
<organism evidence="7">
    <name type="scientific">Micromonospora echinospora</name>
    <name type="common">Micromonospora purpurea</name>
    <dbReference type="NCBI Taxonomy" id="1877"/>
    <lineage>
        <taxon>Bacteria</taxon>
        <taxon>Bacillati</taxon>
        <taxon>Actinomycetota</taxon>
        <taxon>Actinomycetes</taxon>
        <taxon>Micromonosporales</taxon>
        <taxon>Micromonosporaceae</taxon>
        <taxon>Micromonospora</taxon>
    </lineage>
</organism>
<dbReference type="PIRSF" id="PIRSF005739">
    <property type="entry name" value="O-mtase"/>
    <property type="match status" value="1"/>
</dbReference>
<dbReference type="SMR" id="Q8KNE5"/>
<dbReference type="InterPro" id="IPR001077">
    <property type="entry name" value="COMT_C"/>
</dbReference>